<dbReference type="Pfam" id="PF05637">
    <property type="entry name" value="Glyco_transf_34"/>
    <property type="match status" value="1"/>
</dbReference>
<dbReference type="PANTHER" id="PTHR31306">
    <property type="entry name" value="ALPHA-1,6-MANNOSYLTRANSFERASE MNN11-RELATED"/>
    <property type="match status" value="1"/>
</dbReference>
<evidence type="ECO:0000256" key="2">
    <source>
        <dbReference type="ARBA" id="ARBA00022676"/>
    </source>
</evidence>
<evidence type="ECO:0000313" key="5">
    <source>
        <dbReference type="EMBL" id="KAL2037842.1"/>
    </source>
</evidence>
<feature type="compositionally biased region" description="Pro residues" evidence="4">
    <location>
        <begin position="462"/>
        <end position="478"/>
    </location>
</feature>
<keyword evidence="6" id="KW-1185">Reference proteome</keyword>
<evidence type="ECO:0008006" key="7">
    <source>
        <dbReference type="Google" id="ProtNLM"/>
    </source>
</evidence>
<feature type="compositionally biased region" description="Basic and acidic residues" evidence="4">
    <location>
        <begin position="401"/>
        <end position="431"/>
    </location>
</feature>
<protein>
    <recommendedName>
        <fullName evidence="7">Glycosyltransferase family 34 protein</fullName>
    </recommendedName>
</protein>
<gene>
    <name evidence="5" type="ORF">N7G274_009316</name>
</gene>
<dbReference type="EMBL" id="JBEFKJ010000036">
    <property type="protein sequence ID" value="KAL2037842.1"/>
    <property type="molecule type" value="Genomic_DNA"/>
</dbReference>
<evidence type="ECO:0000256" key="3">
    <source>
        <dbReference type="ARBA" id="ARBA00022679"/>
    </source>
</evidence>
<name>A0ABR3ZW46_9LECA</name>
<sequence length="478" mass="54180">MLLTIRLGSLTASLAILLFFALPTILYYRSPVLERARARNYSSVTTSLSQSILGDKSSLLEQNVLFDVNLEGGPRILQATMLFGTSRDRGQNVMYERATKTHLKHAERWGYPTHILRQDIVGKGDWNRLLFGKLLYMLSLIVAEMAQPVGRRAEWLVWFDADTIVLNENIPWETFLPPSGHFREINMLGSKDWNGFNCGIFFLRINEWSVNYLTAATALPLLRPELPIVQQGPNYEQDAMVWVLEQKEYKAHVVYQPREWYNLFELQHDQNTLKYKPGDFLIHAVGKQDKQLAMGLWLDKLDKSPDELQLPLSNTSLKGNVERFWTTLEGANDLLDRAKAFRESAEVMNIFSADLGLAKQFEEAHNKLERLSLETPFELQMMTDVQNKLEVEIGSFNTTKARKEAEDAQARVKEAEEQARQKEAQHDRLKSGFDAANNSKIVAGEATNASEQKGGLTISPDLIPPSTTPPDTVPPGTT</sequence>
<dbReference type="Gene3D" id="3.90.550.10">
    <property type="entry name" value="Spore Coat Polysaccharide Biosynthesis Protein SpsA, Chain A"/>
    <property type="match status" value="1"/>
</dbReference>
<dbReference type="PANTHER" id="PTHR31306:SF8">
    <property type="entry name" value="GLYCOSYLTRANSFERASE FAMILY 34 PROTEIN"/>
    <property type="match status" value="1"/>
</dbReference>
<dbReference type="InterPro" id="IPR029044">
    <property type="entry name" value="Nucleotide-diphossugar_trans"/>
</dbReference>
<accession>A0ABR3ZW46</accession>
<dbReference type="InterPro" id="IPR008630">
    <property type="entry name" value="Glyco_trans_34"/>
</dbReference>
<dbReference type="SUPFAM" id="SSF53448">
    <property type="entry name" value="Nucleotide-diphospho-sugar transferases"/>
    <property type="match status" value="1"/>
</dbReference>
<proteinExistence type="inferred from homology"/>
<comment type="similarity">
    <text evidence="1">Belongs to the glycosyltransferase 34 family.</text>
</comment>
<feature type="region of interest" description="Disordered" evidence="4">
    <location>
        <begin position="400"/>
        <end position="478"/>
    </location>
</feature>
<evidence type="ECO:0000256" key="1">
    <source>
        <dbReference type="ARBA" id="ARBA00005664"/>
    </source>
</evidence>
<evidence type="ECO:0000313" key="6">
    <source>
        <dbReference type="Proteomes" id="UP001590950"/>
    </source>
</evidence>
<reference evidence="5 6" key="1">
    <citation type="submission" date="2024-09" db="EMBL/GenBank/DDBJ databases">
        <title>Rethinking Asexuality: The Enigmatic Case of Functional Sexual Genes in Lepraria (Stereocaulaceae).</title>
        <authorList>
            <person name="Doellman M."/>
            <person name="Sun Y."/>
            <person name="Barcenas-Pena A."/>
            <person name="Lumbsch H.T."/>
            <person name="Grewe F."/>
        </authorList>
    </citation>
    <scope>NUCLEOTIDE SEQUENCE [LARGE SCALE GENOMIC DNA]</scope>
    <source>
        <strain evidence="5 6">Mercado 3170</strain>
    </source>
</reference>
<keyword evidence="2" id="KW-0328">Glycosyltransferase</keyword>
<comment type="caution">
    <text evidence="5">The sequence shown here is derived from an EMBL/GenBank/DDBJ whole genome shotgun (WGS) entry which is preliminary data.</text>
</comment>
<keyword evidence="3" id="KW-0808">Transferase</keyword>
<dbReference type="Proteomes" id="UP001590950">
    <property type="component" value="Unassembled WGS sequence"/>
</dbReference>
<evidence type="ECO:0000256" key="4">
    <source>
        <dbReference type="SAM" id="MobiDB-lite"/>
    </source>
</evidence>
<organism evidence="5 6">
    <name type="scientific">Stereocaulon virgatum</name>
    <dbReference type="NCBI Taxonomy" id="373712"/>
    <lineage>
        <taxon>Eukaryota</taxon>
        <taxon>Fungi</taxon>
        <taxon>Dikarya</taxon>
        <taxon>Ascomycota</taxon>
        <taxon>Pezizomycotina</taxon>
        <taxon>Lecanoromycetes</taxon>
        <taxon>OSLEUM clade</taxon>
        <taxon>Lecanoromycetidae</taxon>
        <taxon>Lecanorales</taxon>
        <taxon>Lecanorineae</taxon>
        <taxon>Stereocaulaceae</taxon>
        <taxon>Stereocaulon</taxon>
    </lineage>
</organism>